<dbReference type="EMBL" id="PHEX01000091">
    <property type="protein sequence ID" value="PKQ27482.1"/>
    <property type="molecule type" value="Genomic_DNA"/>
</dbReference>
<accession>A0A2N3G4F0</accession>
<dbReference type="AlphaFoldDB" id="A0A2N3G4F0"/>
<protein>
    <recommendedName>
        <fullName evidence="5">ATPase</fullName>
    </recommendedName>
</protein>
<proteinExistence type="predicted"/>
<dbReference type="InterPro" id="IPR041682">
    <property type="entry name" value="AAA_14"/>
</dbReference>
<sequence>MEDFHMADKQADEDYRPREVARTVAAALESMPVVGITGMRQAGKTTMLLNEPSLLGREYINLDDIATLKAMTDNPKSVISRHEKVTVDEAQRHGELFLAIKTVVDADRKPGQFLLSGSSSFDLRKGIKESLAGRAIYFKMSPMTAREITGATDEPPFLLSLFEGIPAHEKRGGRKTVSDNNVIRGGLPRIALGMEKDPSLWFEGFETTYLERDVSNFARIANVFGFRDLMHLAALRTAQILNISGLARDVGLPVNTAYRYLGFLEESFVIRRIPAFRKSMAKRIVKAPKIVSTDSGLACHLCGYRDLKAGAMRGQMYETYVAQNLLGITEAHLRDARLYYWRTEGGHEVDFVLESGEETIAIEVKAGAKWSKSDLSGLRAFAEAFPGCRAGILAYNGTEMFKLEDNLWAVPIRLLLS</sequence>
<evidence type="ECO:0000313" key="3">
    <source>
        <dbReference type="EMBL" id="PKQ27482.1"/>
    </source>
</evidence>
<comment type="caution">
    <text evidence="3">The sequence shown here is derived from an EMBL/GenBank/DDBJ whole genome shotgun (WGS) entry which is preliminary data.</text>
</comment>
<name>A0A2N3G4F0_9ACTN</name>
<dbReference type="SUPFAM" id="SSF52540">
    <property type="entry name" value="P-loop containing nucleoside triphosphate hydrolases"/>
    <property type="match status" value="1"/>
</dbReference>
<evidence type="ECO:0008006" key="5">
    <source>
        <dbReference type="Google" id="ProtNLM"/>
    </source>
</evidence>
<feature type="domain" description="DUF4143" evidence="2">
    <location>
        <begin position="211"/>
        <end position="367"/>
    </location>
</feature>
<dbReference type="Pfam" id="PF13635">
    <property type="entry name" value="DUF4143"/>
    <property type="match status" value="1"/>
</dbReference>
<evidence type="ECO:0000259" key="2">
    <source>
        <dbReference type="Pfam" id="PF13635"/>
    </source>
</evidence>
<dbReference type="InterPro" id="IPR025420">
    <property type="entry name" value="DUF4143"/>
</dbReference>
<dbReference type="Proteomes" id="UP000233654">
    <property type="component" value="Unassembled WGS sequence"/>
</dbReference>
<reference evidence="3 4" key="1">
    <citation type="journal article" date="2017" name="ISME J.">
        <title>Potential for microbial H2 and metal transformations associated with novel bacteria and archaea in deep terrestrial subsurface sediments.</title>
        <authorList>
            <person name="Hernsdorf A.W."/>
            <person name="Amano Y."/>
            <person name="Miyakawa K."/>
            <person name="Ise K."/>
            <person name="Suzuki Y."/>
            <person name="Anantharaman K."/>
            <person name="Probst A."/>
            <person name="Burstein D."/>
            <person name="Thomas B.C."/>
            <person name="Banfield J.F."/>
        </authorList>
    </citation>
    <scope>NUCLEOTIDE SEQUENCE [LARGE SCALE GENOMIC DNA]</scope>
    <source>
        <strain evidence="3">HGW-Actinobacteria-3</strain>
    </source>
</reference>
<feature type="domain" description="AAA" evidence="1">
    <location>
        <begin position="32"/>
        <end position="148"/>
    </location>
</feature>
<evidence type="ECO:0000259" key="1">
    <source>
        <dbReference type="Pfam" id="PF13173"/>
    </source>
</evidence>
<dbReference type="PANTHER" id="PTHR43566">
    <property type="entry name" value="CONSERVED PROTEIN"/>
    <property type="match status" value="1"/>
</dbReference>
<dbReference type="InterPro" id="IPR027417">
    <property type="entry name" value="P-loop_NTPase"/>
</dbReference>
<dbReference type="PANTHER" id="PTHR43566:SF2">
    <property type="entry name" value="DUF4143 DOMAIN-CONTAINING PROTEIN"/>
    <property type="match status" value="1"/>
</dbReference>
<dbReference type="Pfam" id="PF13173">
    <property type="entry name" value="AAA_14"/>
    <property type="match status" value="1"/>
</dbReference>
<gene>
    <name evidence="3" type="ORF">CVT63_07815</name>
</gene>
<organism evidence="3 4">
    <name type="scientific">Candidatus Anoxymicrobium japonicum</name>
    <dbReference type="NCBI Taxonomy" id="2013648"/>
    <lineage>
        <taxon>Bacteria</taxon>
        <taxon>Bacillati</taxon>
        <taxon>Actinomycetota</taxon>
        <taxon>Candidatus Geothermincolia</taxon>
        <taxon>Candidatus Geothermincolales</taxon>
        <taxon>Candidatus Anoxymicrobiaceae</taxon>
        <taxon>Candidatus Anoxymicrobium</taxon>
    </lineage>
</organism>
<evidence type="ECO:0000313" key="4">
    <source>
        <dbReference type="Proteomes" id="UP000233654"/>
    </source>
</evidence>